<keyword evidence="3" id="KW-0378">Hydrolase</keyword>
<keyword evidence="4" id="KW-1185">Reference proteome</keyword>
<dbReference type="PANTHER" id="PTHR43135:SF3">
    <property type="entry name" value="ALPHA-D-RIBOSE 1-METHYLPHOSPHONATE 5-TRIPHOSPHATE DIPHOSPHATASE"/>
    <property type="match status" value="1"/>
</dbReference>
<evidence type="ECO:0000313" key="4">
    <source>
        <dbReference type="Proteomes" id="UP000500938"/>
    </source>
</evidence>
<name>A0A6M4ILA5_9BACT</name>
<dbReference type="KEGG" id="ggr:HKW67_00870"/>
<dbReference type="InterPro" id="IPR006680">
    <property type="entry name" value="Amidohydro-rel"/>
</dbReference>
<evidence type="ECO:0000256" key="1">
    <source>
        <dbReference type="SAM" id="SignalP"/>
    </source>
</evidence>
<evidence type="ECO:0000313" key="3">
    <source>
        <dbReference type="EMBL" id="QJR34166.1"/>
    </source>
</evidence>
<dbReference type="GO" id="GO:0016810">
    <property type="term" value="F:hydrolase activity, acting on carbon-nitrogen (but not peptide) bonds"/>
    <property type="evidence" value="ECO:0007669"/>
    <property type="project" value="InterPro"/>
</dbReference>
<dbReference type="Pfam" id="PF01979">
    <property type="entry name" value="Amidohydro_1"/>
    <property type="match status" value="1"/>
</dbReference>
<dbReference type="RefSeq" id="WP_171223592.1">
    <property type="nucleotide sequence ID" value="NZ_CP053085.1"/>
</dbReference>
<feature type="signal peptide" evidence="1">
    <location>
        <begin position="1"/>
        <end position="27"/>
    </location>
</feature>
<dbReference type="EMBL" id="CP053085">
    <property type="protein sequence ID" value="QJR34166.1"/>
    <property type="molecule type" value="Genomic_DNA"/>
</dbReference>
<feature type="domain" description="Amidohydrolase-related" evidence="2">
    <location>
        <begin position="84"/>
        <end position="414"/>
    </location>
</feature>
<dbReference type="InterPro" id="IPR051781">
    <property type="entry name" value="Metallo-dep_Hydrolase"/>
</dbReference>
<keyword evidence="1" id="KW-0732">Signal</keyword>
<dbReference type="SUPFAM" id="SSF51338">
    <property type="entry name" value="Composite domain of metallo-dependent hydrolases"/>
    <property type="match status" value="1"/>
</dbReference>
<dbReference type="Proteomes" id="UP000500938">
    <property type="component" value="Chromosome"/>
</dbReference>
<dbReference type="PANTHER" id="PTHR43135">
    <property type="entry name" value="ALPHA-D-RIBOSE 1-METHYLPHOSPHONATE 5-TRIPHOSPHATE DIPHOSPHATASE"/>
    <property type="match status" value="1"/>
</dbReference>
<dbReference type="AlphaFoldDB" id="A0A6M4ILA5"/>
<sequence length="427" mass="44956">MSAFLALPRRALVALLTLSAPTLSAQAAPDAAAFPVVLRASRVIDGTGRTLRNQDVTVQGGRITAMRASVGPLPARGIDLGARTLLPGLIDTHVHLGWYITDKQRLHEDRDGDTPDVSTLQRAGNAWATLRAGFTTVQSIGEADNAVLRDAINAGRIPGPRVLTSLGSLNERTGGGSPDSLRASVRRFKARGADVIKIFASKSIRDGGEATMTPEQLEAACGESKAQGLRSVVHAHSAEAVQRAARAGCTQVEHGVFADDATRALLVQRGTFFDPQCGLVFHNYLDNKPWFEGIGNYNAAGFASMEQAIPLAEKGIGLAAKLPTLKLVFGTDAVAGAHGRNAEELVCRVRRGGQPAMDAILSATSRAAESLGLEKEIGRVAVGYAADLIATDGDPVAQIEASQLVSFVMKGGRVYRNDGARLTGARK</sequence>
<evidence type="ECO:0000259" key="2">
    <source>
        <dbReference type="Pfam" id="PF01979"/>
    </source>
</evidence>
<organism evidence="3 4">
    <name type="scientific">Gemmatimonas groenlandica</name>
    <dbReference type="NCBI Taxonomy" id="2732249"/>
    <lineage>
        <taxon>Bacteria</taxon>
        <taxon>Pseudomonadati</taxon>
        <taxon>Gemmatimonadota</taxon>
        <taxon>Gemmatimonadia</taxon>
        <taxon>Gemmatimonadales</taxon>
        <taxon>Gemmatimonadaceae</taxon>
        <taxon>Gemmatimonas</taxon>
    </lineage>
</organism>
<gene>
    <name evidence="3" type="ORF">HKW67_00870</name>
</gene>
<dbReference type="InterPro" id="IPR011059">
    <property type="entry name" value="Metal-dep_hydrolase_composite"/>
</dbReference>
<dbReference type="InterPro" id="IPR032466">
    <property type="entry name" value="Metal_Hydrolase"/>
</dbReference>
<dbReference type="SUPFAM" id="SSF51556">
    <property type="entry name" value="Metallo-dependent hydrolases"/>
    <property type="match status" value="1"/>
</dbReference>
<proteinExistence type="predicted"/>
<dbReference type="Gene3D" id="2.30.40.10">
    <property type="entry name" value="Urease, subunit C, domain 1"/>
    <property type="match status" value="1"/>
</dbReference>
<reference evidence="3 4" key="1">
    <citation type="submission" date="2020-05" db="EMBL/GenBank/DDBJ databases">
        <title>Complete genome sequence of Gemmatimonas greenlandica TET16.</title>
        <authorList>
            <person name="Zeng Y."/>
        </authorList>
    </citation>
    <scope>NUCLEOTIDE SEQUENCE [LARGE SCALE GENOMIC DNA]</scope>
    <source>
        <strain evidence="3 4">TET16</strain>
    </source>
</reference>
<feature type="chain" id="PRO_5026805607" evidence="1">
    <location>
        <begin position="28"/>
        <end position="427"/>
    </location>
</feature>
<protein>
    <submittedName>
        <fullName evidence="3">Amidohydrolase family protein</fullName>
    </submittedName>
</protein>
<accession>A0A6M4ILA5</accession>
<dbReference type="Gene3D" id="3.20.20.140">
    <property type="entry name" value="Metal-dependent hydrolases"/>
    <property type="match status" value="1"/>
</dbReference>